<protein>
    <recommendedName>
        <fullName evidence="4">DUF2637 domain-containing protein</fullName>
    </recommendedName>
</protein>
<feature type="transmembrane region" description="Helical" evidence="1">
    <location>
        <begin position="97"/>
        <end position="116"/>
    </location>
</feature>
<keyword evidence="1" id="KW-1133">Transmembrane helix</keyword>
<name>A0ABT0BIS4_9SPHN</name>
<reference evidence="2" key="1">
    <citation type="submission" date="2022-03" db="EMBL/GenBank/DDBJ databases">
        <title>Identification of a novel bacterium isolated from mangrove sediments.</title>
        <authorList>
            <person name="Pan X."/>
        </authorList>
    </citation>
    <scope>NUCLEOTIDE SEQUENCE</scope>
    <source>
        <strain evidence="2">B1949</strain>
    </source>
</reference>
<evidence type="ECO:0008006" key="4">
    <source>
        <dbReference type="Google" id="ProtNLM"/>
    </source>
</evidence>
<sequence length="121" mass="12936">MARLPYVSVVTLCQIRSSFLCALLALLAVTLASGISCWHGATPHDDHPAQGFQFEHDHGAGQFDPDAPVHVAAHAASIWIAVPLPFLDRAPRPLARLLWPMSYAAVIAGIGPSTLLRPPRG</sequence>
<dbReference type="EMBL" id="JALHLF010000136">
    <property type="protein sequence ID" value="MCJ2184726.1"/>
    <property type="molecule type" value="Genomic_DNA"/>
</dbReference>
<keyword evidence="3" id="KW-1185">Reference proteome</keyword>
<keyword evidence="1" id="KW-0472">Membrane</keyword>
<dbReference type="Proteomes" id="UP001162881">
    <property type="component" value="Unassembled WGS sequence"/>
</dbReference>
<evidence type="ECO:0000313" key="2">
    <source>
        <dbReference type="EMBL" id="MCJ2184726.1"/>
    </source>
</evidence>
<proteinExistence type="predicted"/>
<keyword evidence="1" id="KW-0812">Transmembrane</keyword>
<evidence type="ECO:0000256" key="1">
    <source>
        <dbReference type="SAM" id="Phobius"/>
    </source>
</evidence>
<dbReference type="RefSeq" id="WP_244023842.1">
    <property type="nucleotide sequence ID" value="NZ_JALHLF010000136.1"/>
</dbReference>
<comment type="caution">
    <text evidence="2">The sequence shown here is derived from an EMBL/GenBank/DDBJ whole genome shotgun (WGS) entry which is preliminary data.</text>
</comment>
<gene>
    <name evidence="2" type="ORF">MTR62_18820</name>
</gene>
<organism evidence="2 3">
    <name type="scientific">Novosphingobium organovorum</name>
    <dbReference type="NCBI Taxonomy" id="2930092"/>
    <lineage>
        <taxon>Bacteria</taxon>
        <taxon>Pseudomonadati</taxon>
        <taxon>Pseudomonadota</taxon>
        <taxon>Alphaproteobacteria</taxon>
        <taxon>Sphingomonadales</taxon>
        <taxon>Sphingomonadaceae</taxon>
        <taxon>Novosphingobium</taxon>
    </lineage>
</organism>
<accession>A0ABT0BIS4</accession>
<evidence type="ECO:0000313" key="3">
    <source>
        <dbReference type="Proteomes" id="UP001162881"/>
    </source>
</evidence>